<keyword evidence="2" id="KW-1185">Reference proteome</keyword>
<accession>A0A0A2X298</accession>
<dbReference type="AlphaFoldDB" id="A0A0A2X298"/>
<evidence type="ECO:0000313" key="1">
    <source>
        <dbReference type="EMBL" id="KGQ19369.1"/>
    </source>
</evidence>
<comment type="caution">
    <text evidence="1">The sequence shown here is derived from an EMBL/GenBank/DDBJ whole genome shotgun (WGS) entry which is preliminary data.</text>
</comment>
<organism evidence="1 2">
    <name type="scientific">Lysobacter dokdonensis DS-58</name>
    <dbReference type="NCBI Taxonomy" id="1300345"/>
    <lineage>
        <taxon>Bacteria</taxon>
        <taxon>Pseudomonadati</taxon>
        <taxon>Pseudomonadota</taxon>
        <taxon>Gammaproteobacteria</taxon>
        <taxon>Lysobacterales</taxon>
        <taxon>Lysobacteraceae</taxon>
        <taxon>Noviluteimonas</taxon>
    </lineage>
</organism>
<dbReference type="PATRIC" id="fig|1300345.3.peg.1562"/>
<dbReference type="eggNOG" id="ENOG502ZCJM">
    <property type="taxonomic scope" value="Bacteria"/>
</dbReference>
<protein>
    <submittedName>
        <fullName evidence="1">Uncharacterized protein</fullName>
    </submittedName>
</protein>
<sequence>MRPNFFCGQLLTDADLGAMVDWTRKRLALSRYRDGWGIVCGLDLSCSEPADGGACCDNGKHANGPAVWLTQGYAVDCCGNDLVVCDPMRIDLGSVCRPPDDPCDPNPPPQPDRPVRPVRGDRTCFDVDKEHLFAVRVVLRYHEDLAQGQRAMFRGGGACGNTEACEYARILERPCVHLEVVPLPDEDDTTEEEKFVEDFRRRIRQMFQEMQDLLKKGPEAVVDHLRRHPPYQACYLMELACCLRNKNKDAFDLEDAVKIGGLMVADAMGRELGQCTCFACKPDDGVSLGIVLMQRTVEGRNVTCKVYSIDADARHRRRLKPQLCQRLLSGDLALLRYLGQSEQVVKREFAETGVRVEPVDRMAVPIATLDELSDVVNRQTLRLNPLERRELNAHVVVDPLGTRRIIAFE</sequence>
<dbReference type="STRING" id="1300345.LF41_3019"/>
<proteinExistence type="predicted"/>
<dbReference type="Proteomes" id="UP000030518">
    <property type="component" value="Unassembled WGS sequence"/>
</dbReference>
<reference evidence="1 2" key="1">
    <citation type="submission" date="2014-09" db="EMBL/GenBank/DDBJ databases">
        <title>Genome sequences of Lysobacter dokdonensis DS-58.</title>
        <authorList>
            <person name="Kim J.F."/>
            <person name="Kwak M.-J."/>
        </authorList>
    </citation>
    <scope>NUCLEOTIDE SEQUENCE [LARGE SCALE GENOMIC DNA]</scope>
    <source>
        <strain evidence="1 2">DS-58</strain>
    </source>
</reference>
<gene>
    <name evidence="1" type="ORF">LF41_3019</name>
</gene>
<dbReference type="EMBL" id="JRKJ01000008">
    <property type="protein sequence ID" value="KGQ19369.1"/>
    <property type="molecule type" value="Genomic_DNA"/>
</dbReference>
<evidence type="ECO:0000313" key="2">
    <source>
        <dbReference type="Proteomes" id="UP000030518"/>
    </source>
</evidence>
<name>A0A0A2X298_9GAMM</name>